<organism evidence="3 4">
    <name type="scientific">Bacteroides faecalis</name>
    <dbReference type="NCBI Taxonomy" id="2447885"/>
    <lineage>
        <taxon>Bacteria</taxon>
        <taxon>Pseudomonadati</taxon>
        <taxon>Bacteroidota</taxon>
        <taxon>Bacteroidia</taxon>
        <taxon>Bacteroidales</taxon>
        <taxon>Bacteroidaceae</taxon>
        <taxon>Bacteroides</taxon>
    </lineage>
</organism>
<keyword evidence="1" id="KW-0238">DNA-binding</keyword>
<reference evidence="3 4" key="1">
    <citation type="submission" date="2018-10" db="EMBL/GenBank/DDBJ databases">
        <title>Draft Genome Sequence of Bacteroides sp. KCTC 15687.</title>
        <authorList>
            <person name="Yu S.Y."/>
            <person name="Kim J.S."/>
            <person name="Oh B.S."/>
            <person name="Park S.H."/>
            <person name="Kang S.W."/>
            <person name="Park J.E."/>
            <person name="Choi S.H."/>
            <person name="Han K.I."/>
            <person name="Lee K.C."/>
            <person name="Eom M.K."/>
            <person name="Suh M.K."/>
            <person name="Lee D.H."/>
            <person name="Yoon H."/>
            <person name="Kim B."/>
            <person name="Yang S.J."/>
            <person name="Lee J.S."/>
            <person name="Lee J.H."/>
        </authorList>
    </citation>
    <scope>NUCLEOTIDE SEQUENCE [LARGE SCALE GENOMIC DNA]</scope>
    <source>
        <strain evidence="3 4">KCTC 15687</strain>
    </source>
</reference>
<evidence type="ECO:0000259" key="2">
    <source>
        <dbReference type="Pfam" id="PF02311"/>
    </source>
</evidence>
<gene>
    <name evidence="3" type="ORF">KGMB02408_31890</name>
</gene>
<dbReference type="InterPro" id="IPR037923">
    <property type="entry name" value="HTH-like"/>
</dbReference>
<dbReference type="Pfam" id="PF02311">
    <property type="entry name" value="AraC_binding"/>
    <property type="match status" value="1"/>
</dbReference>
<dbReference type="GO" id="GO:0003677">
    <property type="term" value="F:DNA binding"/>
    <property type="evidence" value="ECO:0007669"/>
    <property type="project" value="UniProtKB-KW"/>
</dbReference>
<dbReference type="EMBL" id="BHWB01000010">
    <property type="protein sequence ID" value="GCB36244.1"/>
    <property type="molecule type" value="Genomic_DNA"/>
</dbReference>
<dbReference type="SUPFAM" id="SSF51215">
    <property type="entry name" value="Regulatory protein AraC"/>
    <property type="match status" value="1"/>
</dbReference>
<dbReference type="InterPro" id="IPR003313">
    <property type="entry name" value="AraC-bd"/>
</dbReference>
<protein>
    <recommendedName>
        <fullName evidence="2">AraC-type arabinose-binding/dimerisation domain-containing protein</fullName>
    </recommendedName>
</protein>
<dbReference type="Proteomes" id="UP000288079">
    <property type="component" value="Unassembled WGS sequence"/>
</dbReference>
<evidence type="ECO:0000313" key="3">
    <source>
        <dbReference type="EMBL" id="GCB36244.1"/>
    </source>
</evidence>
<dbReference type="InterPro" id="IPR014710">
    <property type="entry name" value="RmlC-like_jellyroll"/>
</dbReference>
<accession>A0A401LXP7</accession>
<name>A0A401LXP7_9BACE</name>
<sequence length="163" mass="18909">MKKPLPQYTFFKTKYGNELLIDVIDLKYVKRFLNENPIPTLTYYDITFITEGEGGFSIDNQSYEATPGDVFFSRPGEVRHWDTTHIVNGFALIFEDSFLSSVFKDPLFVQHLSFFSVGKASSNLHLSEELYVHILQLLKNIKIEIDAYLQNDVLYFGHCFMKS</sequence>
<keyword evidence="4" id="KW-1185">Reference proteome</keyword>
<dbReference type="GO" id="GO:0006355">
    <property type="term" value="P:regulation of DNA-templated transcription"/>
    <property type="evidence" value="ECO:0007669"/>
    <property type="project" value="InterPro"/>
</dbReference>
<dbReference type="Gene3D" id="2.60.120.10">
    <property type="entry name" value="Jelly Rolls"/>
    <property type="match status" value="1"/>
</dbReference>
<feature type="domain" description="AraC-type arabinose-binding/dimerisation" evidence="2">
    <location>
        <begin position="43"/>
        <end position="78"/>
    </location>
</feature>
<proteinExistence type="predicted"/>
<comment type="caution">
    <text evidence="3">The sequence shown here is derived from an EMBL/GenBank/DDBJ whole genome shotgun (WGS) entry which is preliminary data.</text>
</comment>
<evidence type="ECO:0000313" key="4">
    <source>
        <dbReference type="Proteomes" id="UP000288079"/>
    </source>
</evidence>
<dbReference type="AlphaFoldDB" id="A0A401LXP7"/>
<evidence type="ECO:0000256" key="1">
    <source>
        <dbReference type="ARBA" id="ARBA00023125"/>
    </source>
</evidence>